<dbReference type="CDD" id="cd00160">
    <property type="entry name" value="RhoGEF"/>
    <property type="match status" value="1"/>
</dbReference>
<feature type="compositionally biased region" description="Pro residues" evidence="9">
    <location>
        <begin position="222"/>
        <end position="235"/>
    </location>
</feature>
<evidence type="ECO:0000256" key="6">
    <source>
        <dbReference type="ARBA" id="ARBA00022833"/>
    </source>
</evidence>
<evidence type="ECO:0000259" key="12">
    <source>
        <dbReference type="PROSITE" id="PS50178"/>
    </source>
</evidence>
<dbReference type="InterPro" id="IPR055251">
    <property type="entry name" value="SOS1_NGEF_PH"/>
</dbReference>
<dbReference type="FunCoup" id="A0A151Z5L8">
    <property type="interactions" value="1"/>
</dbReference>
<gene>
    <name evidence="13" type="ORF">DLAC_09914</name>
</gene>
<dbReference type="InterPro" id="IPR000306">
    <property type="entry name" value="Znf_FYVE"/>
</dbReference>
<evidence type="ECO:0000313" key="13">
    <source>
        <dbReference type="EMBL" id="KYQ89256.1"/>
    </source>
</evidence>
<keyword evidence="3" id="KW-0344">Guanine-nucleotide releasing factor</keyword>
<feature type="region of interest" description="Disordered" evidence="9">
    <location>
        <begin position="1"/>
        <end position="301"/>
    </location>
</feature>
<feature type="compositionally biased region" description="Polar residues" evidence="9">
    <location>
        <begin position="25"/>
        <end position="41"/>
    </location>
</feature>
<dbReference type="PROSITE" id="PS50178">
    <property type="entry name" value="ZF_FYVE"/>
    <property type="match status" value="1"/>
</dbReference>
<evidence type="ECO:0000256" key="9">
    <source>
        <dbReference type="SAM" id="MobiDB-lite"/>
    </source>
</evidence>
<dbReference type="InterPro" id="IPR051092">
    <property type="entry name" value="FYVE_RhoGEF_PH"/>
</dbReference>
<dbReference type="InterPro" id="IPR001849">
    <property type="entry name" value="PH_domain"/>
</dbReference>
<evidence type="ECO:0000256" key="2">
    <source>
        <dbReference type="ARBA" id="ARBA00022490"/>
    </source>
</evidence>
<dbReference type="SUPFAM" id="SSF50729">
    <property type="entry name" value="PH domain-like"/>
    <property type="match status" value="1"/>
</dbReference>
<dbReference type="InParanoid" id="A0A151Z5L8"/>
<feature type="compositionally biased region" description="Low complexity" evidence="9">
    <location>
        <begin position="88"/>
        <end position="159"/>
    </location>
</feature>
<evidence type="ECO:0000256" key="5">
    <source>
        <dbReference type="ARBA" id="ARBA00022771"/>
    </source>
</evidence>
<feature type="compositionally biased region" description="Polar residues" evidence="9">
    <location>
        <begin position="1"/>
        <end position="10"/>
    </location>
</feature>
<dbReference type="InterPro" id="IPR011993">
    <property type="entry name" value="PH-like_dom_sf"/>
</dbReference>
<dbReference type="Gene3D" id="3.30.40.10">
    <property type="entry name" value="Zinc/RING finger domain, C3HC4 (zinc finger)"/>
    <property type="match status" value="1"/>
</dbReference>
<dbReference type="SMART" id="SM00233">
    <property type="entry name" value="PH"/>
    <property type="match status" value="1"/>
</dbReference>
<dbReference type="InterPro" id="IPR000219">
    <property type="entry name" value="DH_dom"/>
</dbReference>
<reference evidence="13 14" key="1">
    <citation type="submission" date="2015-12" db="EMBL/GenBank/DDBJ databases">
        <title>Dictyostelia acquired genes for synthesis and detection of signals that induce cell-type specialization by lateral gene transfer from prokaryotes.</title>
        <authorList>
            <person name="Gloeckner G."/>
            <person name="Schaap P."/>
        </authorList>
    </citation>
    <scope>NUCLEOTIDE SEQUENCE [LARGE SCALE GENOMIC DNA]</scope>
    <source>
        <strain evidence="13 14">TK</strain>
    </source>
</reference>
<dbReference type="PROSITE" id="PS50003">
    <property type="entry name" value="PH_DOMAIN"/>
    <property type="match status" value="1"/>
</dbReference>
<dbReference type="Gene3D" id="1.20.900.10">
    <property type="entry name" value="Dbl homology (DH) domain"/>
    <property type="match status" value="1"/>
</dbReference>
<feature type="compositionally biased region" description="Low complexity" evidence="9">
    <location>
        <begin position="65"/>
        <end position="75"/>
    </location>
</feature>
<organism evidence="13 14">
    <name type="scientific">Tieghemostelium lacteum</name>
    <name type="common">Slime mold</name>
    <name type="synonym">Dictyostelium lacteum</name>
    <dbReference type="NCBI Taxonomy" id="361077"/>
    <lineage>
        <taxon>Eukaryota</taxon>
        <taxon>Amoebozoa</taxon>
        <taxon>Evosea</taxon>
        <taxon>Eumycetozoa</taxon>
        <taxon>Dictyostelia</taxon>
        <taxon>Dictyosteliales</taxon>
        <taxon>Raperosteliaceae</taxon>
        <taxon>Tieghemostelium</taxon>
    </lineage>
</organism>
<dbReference type="SMART" id="SM00325">
    <property type="entry name" value="RhoGEF"/>
    <property type="match status" value="1"/>
</dbReference>
<keyword evidence="5 8" id="KW-0863">Zinc-finger</keyword>
<feature type="compositionally biased region" description="Polar residues" evidence="9">
    <location>
        <begin position="238"/>
        <end position="258"/>
    </location>
</feature>
<dbReference type="GO" id="GO:0005085">
    <property type="term" value="F:guanyl-nucleotide exchange factor activity"/>
    <property type="evidence" value="ECO:0007669"/>
    <property type="project" value="UniProtKB-KW"/>
</dbReference>
<evidence type="ECO:0000259" key="10">
    <source>
        <dbReference type="PROSITE" id="PS50003"/>
    </source>
</evidence>
<dbReference type="STRING" id="361077.A0A151Z5L8"/>
<sequence length="744" mass="82955">MSTNTTNQNVLPPKIPSSKPPSLPDRNTGSGSSRGTMNGKQAPSTPPPPIPARNPSTTDVNSSMGNLNLNGGQNTPPLPTTAPPSLKSRPVPNPNLNLNPSNLHSNNNLGNQSPSHSSTSPQPHSPLNHSPLNHSPLNHSPLNHSPLSHSPSTHSPTNSGRPLPQPKEQTNTSTNSFKQVLNNHPMSSQNHHNSQYNTSPIPHNHTSANNSTNNHSMQNLKPAPPRKLPPQPLPHIPNRNTISVTTHPLQPNTDNNSEQIDDLPQPLLPNPSRNTMRPITPTRQNSELNSSVTQKSTSSSDDIEINFANNSLTQSNASLNSSYPNLDHLNQFTSMRDLKVKEILITERTYVDNMKILVEVFIEPLKAGEGGISKDYATIICSNLADILMVNVELLKGLESKLADWSETQTIGAVFKDLTPFLKMYTNYTVGFDNVLSIVSECEKNSSFVTFISKCTEDTRTKKLDLRSYLIQPVQRITRYNMLLEEVIKHTDDTHPDYLELKKALEEMKKVTLEANEAIKKSENRAKVFEIQKMFVKDPEIVAAHREYVFDGILTKVCRKACKKRHVFLFSDIIVYGSSIPPKLMLHEKFELEHCRIEDIPDGSSSITNNGQPVLNAFQINSNKKSFVVFADSNELKMKWMLHLTQTIGLQQEKRKTIKTEKITRAEAPLWVPDDTTPNCTQCNDAFSFINRRHHCRRCGLLVCGDCSSNKYKLPISDFKPVRVCNKCYDELISGSTTVAQMDE</sequence>
<dbReference type="SUPFAM" id="SSF48065">
    <property type="entry name" value="DBL homology domain (DH-domain)"/>
    <property type="match status" value="1"/>
</dbReference>
<dbReference type="Pfam" id="PF01363">
    <property type="entry name" value="FYVE"/>
    <property type="match status" value="1"/>
</dbReference>
<keyword evidence="7" id="KW-0206">Cytoskeleton</keyword>
<keyword evidence="14" id="KW-1185">Reference proteome</keyword>
<dbReference type="PROSITE" id="PS50010">
    <property type="entry name" value="DH_2"/>
    <property type="match status" value="1"/>
</dbReference>
<name>A0A151Z5L8_TIELA</name>
<dbReference type="SUPFAM" id="SSF57903">
    <property type="entry name" value="FYVE/PHD zinc finger"/>
    <property type="match status" value="1"/>
</dbReference>
<evidence type="ECO:0000259" key="11">
    <source>
        <dbReference type="PROSITE" id="PS50010"/>
    </source>
</evidence>
<dbReference type="GO" id="GO:0005856">
    <property type="term" value="C:cytoskeleton"/>
    <property type="evidence" value="ECO:0007669"/>
    <property type="project" value="UniProtKB-SubCell"/>
</dbReference>
<feature type="compositionally biased region" description="Polar residues" evidence="9">
    <location>
        <begin position="167"/>
        <end position="201"/>
    </location>
</feature>
<keyword evidence="6" id="KW-0862">Zinc</keyword>
<comment type="subcellular location">
    <subcellularLocation>
        <location evidence="1">Cytoplasm</location>
        <location evidence="1">Cytoskeleton</location>
    </subcellularLocation>
</comment>
<keyword evidence="4" id="KW-0479">Metal-binding</keyword>
<dbReference type="EMBL" id="LODT01000041">
    <property type="protein sequence ID" value="KYQ89256.1"/>
    <property type="molecule type" value="Genomic_DNA"/>
</dbReference>
<evidence type="ECO:0000256" key="1">
    <source>
        <dbReference type="ARBA" id="ARBA00004245"/>
    </source>
</evidence>
<evidence type="ECO:0000313" key="14">
    <source>
        <dbReference type="Proteomes" id="UP000076078"/>
    </source>
</evidence>
<feature type="compositionally biased region" description="Pro residues" evidence="9">
    <location>
        <begin position="13"/>
        <end position="23"/>
    </location>
</feature>
<accession>A0A151Z5L8</accession>
<dbReference type="PANTHER" id="PTHR12673:SF268">
    <property type="entry name" value="PLECKSTRIN DOMAIN-CONTAINING PROTEIN"/>
    <property type="match status" value="1"/>
</dbReference>
<evidence type="ECO:0000256" key="4">
    <source>
        <dbReference type="ARBA" id="ARBA00022723"/>
    </source>
</evidence>
<feature type="compositionally biased region" description="Polar residues" evidence="9">
    <location>
        <begin position="271"/>
        <end position="289"/>
    </location>
</feature>
<dbReference type="PANTHER" id="PTHR12673">
    <property type="entry name" value="FACIOGENITAL DYSPLASIA PROTEIN"/>
    <property type="match status" value="1"/>
</dbReference>
<comment type="caution">
    <text evidence="13">The sequence shown here is derived from an EMBL/GenBank/DDBJ whole genome shotgun (WGS) entry which is preliminary data.</text>
</comment>
<dbReference type="Pfam" id="PF00621">
    <property type="entry name" value="RhoGEF"/>
    <property type="match status" value="1"/>
</dbReference>
<dbReference type="InterPro" id="IPR017455">
    <property type="entry name" value="Znf_FYVE-rel"/>
</dbReference>
<evidence type="ECO:0000256" key="8">
    <source>
        <dbReference type="PROSITE-ProRule" id="PRU00091"/>
    </source>
</evidence>
<feature type="compositionally biased region" description="Low complexity" evidence="9">
    <location>
        <begin position="203"/>
        <end position="216"/>
    </location>
</feature>
<dbReference type="Gene3D" id="2.30.29.30">
    <property type="entry name" value="Pleckstrin-homology domain (PH domain)/Phosphotyrosine-binding domain (PTB)"/>
    <property type="match status" value="1"/>
</dbReference>
<dbReference type="Pfam" id="PF22697">
    <property type="entry name" value="SOS1_NGEF_PH"/>
    <property type="match status" value="1"/>
</dbReference>
<dbReference type="OrthoDB" id="660555at2759"/>
<dbReference type="SMART" id="SM00064">
    <property type="entry name" value="FYVE"/>
    <property type="match status" value="1"/>
</dbReference>
<keyword evidence="2" id="KW-0963">Cytoplasm</keyword>
<dbReference type="InterPro" id="IPR035899">
    <property type="entry name" value="DBL_dom_sf"/>
</dbReference>
<dbReference type="InterPro" id="IPR013083">
    <property type="entry name" value="Znf_RING/FYVE/PHD"/>
</dbReference>
<dbReference type="InterPro" id="IPR011011">
    <property type="entry name" value="Znf_FYVE_PHD"/>
</dbReference>
<proteinExistence type="predicted"/>
<feature type="domain" description="FYVE-type" evidence="12">
    <location>
        <begin position="674"/>
        <end position="733"/>
    </location>
</feature>
<feature type="domain" description="PH" evidence="10">
    <location>
        <begin position="547"/>
        <end position="649"/>
    </location>
</feature>
<dbReference type="OMA" id="EHCRIED"/>
<dbReference type="Proteomes" id="UP000076078">
    <property type="component" value="Unassembled WGS sequence"/>
</dbReference>
<dbReference type="AlphaFoldDB" id="A0A151Z5L8"/>
<evidence type="ECO:0000256" key="7">
    <source>
        <dbReference type="ARBA" id="ARBA00023212"/>
    </source>
</evidence>
<dbReference type="GO" id="GO:0008270">
    <property type="term" value="F:zinc ion binding"/>
    <property type="evidence" value="ECO:0007669"/>
    <property type="project" value="UniProtKB-KW"/>
</dbReference>
<evidence type="ECO:0000256" key="3">
    <source>
        <dbReference type="ARBA" id="ARBA00022658"/>
    </source>
</evidence>
<dbReference type="GO" id="GO:0005737">
    <property type="term" value="C:cytoplasm"/>
    <property type="evidence" value="ECO:0007669"/>
    <property type="project" value="TreeGrafter"/>
</dbReference>
<feature type="domain" description="DH" evidence="11">
    <location>
        <begin position="335"/>
        <end position="518"/>
    </location>
</feature>
<feature type="compositionally biased region" description="Low complexity" evidence="9">
    <location>
        <begin position="290"/>
        <end position="300"/>
    </location>
</feature>
<protein>
    <submittedName>
        <fullName evidence="13">Pleckstrin (PH) domain-containing protein</fullName>
    </submittedName>
</protein>